<organism evidence="2 3">
    <name type="scientific">Jiangella alba</name>
    <dbReference type="NCBI Taxonomy" id="561176"/>
    <lineage>
        <taxon>Bacteria</taxon>
        <taxon>Bacillati</taxon>
        <taxon>Actinomycetota</taxon>
        <taxon>Actinomycetes</taxon>
        <taxon>Jiangellales</taxon>
        <taxon>Jiangellaceae</taxon>
        <taxon>Jiangella</taxon>
    </lineage>
</organism>
<accession>A0A1H5HPD5</accession>
<name>A0A1H5HPD5_9ACTN</name>
<dbReference type="Pfam" id="PF12697">
    <property type="entry name" value="Abhydrolase_6"/>
    <property type="match status" value="1"/>
</dbReference>
<reference evidence="3" key="1">
    <citation type="submission" date="2016-10" db="EMBL/GenBank/DDBJ databases">
        <authorList>
            <person name="Varghese N."/>
            <person name="Submissions S."/>
        </authorList>
    </citation>
    <scope>NUCLEOTIDE SEQUENCE [LARGE SCALE GENOMIC DNA]</scope>
    <source>
        <strain evidence="3">DSM 45237</strain>
    </source>
</reference>
<dbReference type="Gene3D" id="3.40.50.1820">
    <property type="entry name" value="alpha/beta hydrolase"/>
    <property type="match status" value="1"/>
</dbReference>
<dbReference type="SUPFAM" id="SSF53474">
    <property type="entry name" value="alpha/beta-Hydrolases"/>
    <property type="match status" value="1"/>
</dbReference>
<evidence type="ECO:0000313" key="3">
    <source>
        <dbReference type="Proteomes" id="UP000181980"/>
    </source>
</evidence>
<gene>
    <name evidence="2" type="ORF">SAMN04488561_0900</name>
</gene>
<dbReference type="GO" id="GO:0003824">
    <property type="term" value="F:catalytic activity"/>
    <property type="evidence" value="ECO:0007669"/>
    <property type="project" value="UniProtKB-ARBA"/>
</dbReference>
<dbReference type="PANTHER" id="PTHR43433">
    <property type="entry name" value="HYDROLASE, ALPHA/BETA FOLD FAMILY PROTEIN"/>
    <property type="match status" value="1"/>
</dbReference>
<dbReference type="Proteomes" id="UP000181980">
    <property type="component" value="Unassembled WGS sequence"/>
</dbReference>
<dbReference type="InterPro" id="IPR000073">
    <property type="entry name" value="AB_hydrolase_1"/>
</dbReference>
<evidence type="ECO:0000259" key="1">
    <source>
        <dbReference type="Pfam" id="PF12697"/>
    </source>
</evidence>
<dbReference type="PANTHER" id="PTHR43433:SF5">
    <property type="entry name" value="AB HYDROLASE-1 DOMAIN-CONTAINING PROTEIN"/>
    <property type="match status" value="1"/>
</dbReference>
<dbReference type="AlphaFoldDB" id="A0A1H5HPD5"/>
<protein>
    <submittedName>
        <fullName evidence="2">Pimeloyl-ACP methyl ester carboxylesterase</fullName>
    </submittedName>
</protein>
<sequence>MSTVTSKDGTTIAFDTYGEGRTLIMIDGATGYPAINPLNAETGKLLADGFRTVTYDRRGRGNSTDTAPYAIEREIEDLAALVDATGGGPAVLFGWSSGGVLALDAAASGLVPVSHVAAFEPPFVVDDVRPPLPSDYVERLDAANAAGRPGDAVELFMTAAAGMPPEAVEGMRHSDFWPVMLGIAPTIAYDGRIMGTTMSGNPLPADRWTSVDVPVLVMHGIDTWPALIPGPRAVAELLPTATLQPVPGENHATTPEVLAPALRAFVEGA</sequence>
<proteinExistence type="predicted"/>
<dbReference type="OrthoDB" id="63519at2"/>
<dbReference type="EMBL" id="FNUC01000003">
    <property type="protein sequence ID" value="SEE29128.1"/>
    <property type="molecule type" value="Genomic_DNA"/>
</dbReference>
<dbReference type="InterPro" id="IPR050471">
    <property type="entry name" value="AB_hydrolase"/>
</dbReference>
<feature type="domain" description="AB hydrolase-1" evidence="1">
    <location>
        <begin position="38"/>
        <end position="259"/>
    </location>
</feature>
<evidence type="ECO:0000313" key="2">
    <source>
        <dbReference type="EMBL" id="SEE29128.1"/>
    </source>
</evidence>
<dbReference type="RefSeq" id="WP_069110318.1">
    <property type="nucleotide sequence ID" value="NZ_FNUC01000003.1"/>
</dbReference>
<dbReference type="InterPro" id="IPR029058">
    <property type="entry name" value="AB_hydrolase_fold"/>
</dbReference>
<dbReference type="STRING" id="561176.SAMN04488561_0900"/>
<keyword evidence="3" id="KW-1185">Reference proteome</keyword>